<dbReference type="Proteomes" id="UP000562045">
    <property type="component" value="Unassembled WGS sequence"/>
</dbReference>
<proteinExistence type="predicted"/>
<dbReference type="RefSeq" id="WP_179649642.1">
    <property type="nucleotide sequence ID" value="NZ_CP022295.1"/>
</dbReference>
<feature type="compositionally biased region" description="Basic and acidic residues" evidence="1">
    <location>
        <begin position="33"/>
        <end position="43"/>
    </location>
</feature>
<gene>
    <name evidence="2" type="ORF">BJ993_002993</name>
</gene>
<sequence length="113" mass="12535">MTAVPAPGLPEQPRRPVTWREALDRLEAHADRAEQLIRGHAAPDEPPWAPPTDLGPIPDEFVPRARQLLARQQRLMAAIPALLSDKHHQRRVADRVADATSTPAHPVYLDITA</sequence>
<name>A0A7Z0CP60_9ACTN</name>
<reference evidence="2 3" key="1">
    <citation type="submission" date="2020-07" db="EMBL/GenBank/DDBJ databases">
        <title>Sequencing the genomes of 1000 actinobacteria strains.</title>
        <authorList>
            <person name="Klenk H.-P."/>
        </authorList>
    </citation>
    <scope>NUCLEOTIDE SEQUENCE [LARGE SCALE GENOMIC DNA]</scope>
    <source>
        <strain evidence="2 3">DSM 15131</strain>
    </source>
</reference>
<accession>A0A7Z0CP60</accession>
<feature type="region of interest" description="Disordered" evidence="1">
    <location>
        <begin position="33"/>
        <end position="59"/>
    </location>
</feature>
<evidence type="ECO:0000313" key="2">
    <source>
        <dbReference type="EMBL" id="NYI45913.1"/>
    </source>
</evidence>
<evidence type="ECO:0000256" key="1">
    <source>
        <dbReference type="SAM" id="MobiDB-lite"/>
    </source>
</evidence>
<organism evidence="2 3">
    <name type="scientific">Nocardioides aromaticivorans</name>
    <dbReference type="NCBI Taxonomy" id="200618"/>
    <lineage>
        <taxon>Bacteria</taxon>
        <taxon>Bacillati</taxon>
        <taxon>Actinomycetota</taxon>
        <taxon>Actinomycetes</taxon>
        <taxon>Propionibacteriales</taxon>
        <taxon>Nocardioidaceae</taxon>
        <taxon>Nocardioides</taxon>
    </lineage>
</organism>
<dbReference type="EMBL" id="JACBZM010000001">
    <property type="protein sequence ID" value="NYI45913.1"/>
    <property type="molecule type" value="Genomic_DNA"/>
</dbReference>
<comment type="caution">
    <text evidence="2">The sequence shown here is derived from an EMBL/GenBank/DDBJ whole genome shotgun (WGS) entry which is preliminary data.</text>
</comment>
<evidence type="ECO:0000313" key="3">
    <source>
        <dbReference type="Proteomes" id="UP000562045"/>
    </source>
</evidence>
<dbReference type="AlphaFoldDB" id="A0A7Z0CP60"/>
<protein>
    <submittedName>
        <fullName evidence="2">Uncharacterized protein</fullName>
    </submittedName>
</protein>